<dbReference type="GO" id="GO:0051191">
    <property type="term" value="P:prosthetic group biosynthetic process"/>
    <property type="evidence" value="ECO:0007669"/>
    <property type="project" value="InterPro"/>
</dbReference>
<proteinExistence type="predicted"/>
<dbReference type="NCBIfam" id="TIGR03124">
    <property type="entry name" value="citrate_citX"/>
    <property type="match status" value="1"/>
</dbReference>
<evidence type="ECO:0000256" key="4">
    <source>
        <dbReference type="ARBA" id="ARBA00048574"/>
    </source>
</evidence>
<dbReference type="Proteomes" id="UP000823883">
    <property type="component" value="Unassembled WGS sequence"/>
</dbReference>
<dbReference type="GO" id="GO:0050519">
    <property type="term" value="F:holo-citrate lyase synthase activity"/>
    <property type="evidence" value="ECO:0007669"/>
    <property type="project" value="UniProtKB-EC"/>
</dbReference>
<accession>A0A9D2PFV7</accession>
<comment type="catalytic activity">
    <reaction evidence="4">
        <text>apo-[citrate lyase ACP] + 2'-(5''-triphospho-alpha-D-ribosyl)-3'-dephospho-CoA = holo-[citrate lyase ACP] + diphosphate</text>
        <dbReference type="Rhea" id="RHEA:16333"/>
        <dbReference type="Rhea" id="RHEA-COMP:10157"/>
        <dbReference type="Rhea" id="RHEA-COMP:10158"/>
        <dbReference type="ChEBI" id="CHEBI:29999"/>
        <dbReference type="ChEBI" id="CHEBI:33019"/>
        <dbReference type="ChEBI" id="CHEBI:61378"/>
        <dbReference type="ChEBI" id="CHEBI:82683"/>
        <dbReference type="EC" id="2.7.7.61"/>
    </reaction>
</comment>
<gene>
    <name evidence="5" type="primary">citX</name>
    <name evidence="5" type="ORF">IAA04_10525</name>
</gene>
<keyword evidence="3 5" id="KW-0548">Nucleotidyltransferase</keyword>
<protein>
    <recommendedName>
        <fullName evidence="1">citrate lyase holo-[acyl-carrier protein] synthase</fullName>
        <ecNumber evidence="1">2.7.7.61</ecNumber>
    </recommendedName>
</protein>
<keyword evidence="2 5" id="KW-0808">Transferase</keyword>
<organism evidence="5 6">
    <name type="scientific">Candidatus Lachnoclostridium pullistercoris</name>
    <dbReference type="NCBI Taxonomy" id="2838632"/>
    <lineage>
        <taxon>Bacteria</taxon>
        <taxon>Bacillati</taxon>
        <taxon>Bacillota</taxon>
        <taxon>Clostridia</taxon>
        <taxon>Lachnospirales</taxon>
        <taxon>Lachnospiraceae</taxon>
    </lineage>
</organism>
<dbReference type="EC" id="2.7.7.61" evidence="1"/>
<dbReference type="GO" id="GO:0016829">
    <property type="term" value="F:lyase activity"/>
    <property type="evidence" value="ECO:0007669"/>
    <property type="project" value="UniProtKB-KW"/>
</dbReference>
<dbReference type="EMBL" id="DWWL01000068">
    <property type="protein sequence ID" value="HJC48474.1"/>
    <property type="molecule type" value="Genomic_DNA"/>
</dbReference>
<dbReference type="AlphaFoldDB" id="A0A9D2PFV7"/>
<keyword evidence="5" id="KW-0456">Lyase</keyword>
<name>A0A9D2PFV7_9FIRM</name>
<comment type="caution">
    <text evidence="5">The sequence shown here is derived from an EMBL/GenBank/DDBJ whole genome shotgun (WGS) entry which is preliminary data.</text>
</comment>
<sequence length="183" mass="20459">MEHPSESLKNLENLQVALPDMLEARERRVRIQEQLLAARGLPLISFTMNIPGPIKLLPHVEAAFEDGLKAVEQALSARKIPLACRETVREKTGPEAFFCAAALPETLKEIAVEIEDRDAVGRLYDLDVIRPDGSKVSREDLSLPVRKCLLCGEPAHACARSRRHSVEELTKEIGRILEERYGT</sequence>
<evidence type="ECO:0000256" key="3">
    <source>
        <dbReference type="ARBA" id="ARBA00022695"/>
    </source>
</evidence>
<dbReference type="NCBIfam" id="NF002383">
    <property type="entry name" value="PRK01392.1"/>
    <property type="match status" value="1"/>
</dbReference>
<evidence type="ECO:0000313" key="5">
    <source>
        <dbReference type="EMBL" id="HJC48474.1"/>
    </source>
</evidence>
<evidence type="ECO:0000256" key="2">
    <source>
        <dbReference type="ARBA" id="ARBA00022679"/>
    </source>
</evidence>
<evidence type="ECO:0000313" key="6">
    <source>
        <dbReference type="Proteomes" id="UP000823883"/>
    </source>
</evidence>
<dbReference type="InterPro" id="IPR005551">
    <property type="entry name" value="CitX"/>
</dbReference>
<reference evidence="5" key="1">
    <citation type="journal article" date="2021" name="PeerJ">
        <title>Extensive microbial diversity within the chicken gut microbiome revealed by metagenomics and culture.</title>
        <authorList>
            <person name="Gilroy R."/>
            <person name="Ravi A."/>
            <person name="Getino M."/>
            <person name="Pursley I."/>
            <person name="Horton D.L."/>
            <person name="Alikhan N.F."/>
            <person name="Baker D."/>
            <person name="Gharbi K."/>
            <person name="Hall N."/>
            <person name="Watson M."/>
            <person name="Adriaenssens E.M."/>
            <person name="Foster-Nyarko E."/>
            <person name="Jarju S."/>
            <person name="Secka A."/>
            <person name="Antonio M."/>
            <person name="Oren A."/>
            <person name="Chaudhuri R.R."/>
            <person name="La Ragione R."/>
            <person name="Hildebrand F."/>
            <person name="Pallen M.J."/>
        </authorList>
    </citation>
    <scope>NUCLEOTIDE SEQUENCE</scope>
    <source>
        <strain evidence="5">CHK183-5548</strain>
    </source>
</reference>
<reference evidence="5" key="2">
    <citation type="submission" date="2021-04" db="EMBL/GenBank/DDBJ databases">
        <authorList>
            <person name="Gilroy R."/>
        </authorList>
    </citation>
    <scope>NUCLEOTIDE SEQUENCE</scope>
    <source>
        <strain evidence="5">CHK183-5548</strain>
    </source>
</reference>
<evidence type="ECO:0000256" key="1">
    <source>
        <dbReference type="ARBA" id="ARBA00012524"/>
    </source>
</evidence>
<dbReference type="Pfam" id="PF03802">
    <property type="entry name" value="CitX"/>
    <property type="match status" value="1"/>
</dbReference>